<sequence length="764" mass="81810">MPSLLAFTNGADNTGIMPPKRSISNWSANEPLIKRRKTTTGLNSRFDRMIETVNILHTSPASSKSSRSGGRLRAASSSSASAVEFEMPRTPVDAYSEPHGRRLGADFVVMKMRGRESSGDLGFSANCGRYAHEEPSSCNSLSIPAWLSNTLSTLDTHHPLRRLMHVDSTSHDAAPATLGLPVELVDMPRHAQPAEPVVDHDSIFAFNPPGGPVTELKARTTVPGPPASAELAGSTERDSSLLRNVDMPFVPSHCSPIPDGKVFEDSPLVPFSTPGPASSVSAVPPSMFPLESVRRSTNSFLVSHANLAEQNGHEQYDHAFAEITNSSDSIASGQPALLNVMTANTGGDIFGGPPGDNEDPRLSIPAQLSGQRHIPRIHPTAPECHDYMRAVGGSINQISSSSPTLEDEVLPSVWRSATNTGMDPLPLQRTTESNALQAWAERRDLLHTPGPVNVTPIRSTSTRPVRIYFDSDSPADDTYYSDALDPECHVPPEDLASLDFKWEKFDRGHVGKTHTSDPSEFGINLSLIPKPRTPSAPDLQSVPRTPVLVTACSSPSSGIPVLHKESPEDHNDNGTWIVPTAAALSGASYPSRGHRAAHAAESAFRLLQSVFAPVPGIFVSPLRKTGEDDDNPSPKPRRRAGGGLQTPVREPNSLQSSPCERTQRRIRALHGQTPTASEQPVALAVRDADIERGVPRPSPNVKTPGRGPSIPAAASEPDGIAAAATKGGRDSETIQQDVHDDVSDDGHTSACSQESHDTIELWSE</sequence>
<feature type="compositionally biased region" description="Basic and acidic residues" evidence="1">
    <location>
        <begin position="754"/>
        <end position="764"/>
    </location>
</feature>
<feature type="region of interest" description="Disordered" evidence="1">
    <location>
        <begin position="621"/>
        <end position="661"/>
    </location>
</feature>
<protein>
    <submittedName>
        <fullName evidence="2">Uncharacterized protein</fullName>
    </submittedName>
</protein>
<name>S8EL47_FOMSC</name>
<evidence type="ECO:0000256" key="1">
    <source>
        <dbReference type="SAM" id="MobiDB-lite"/>
    </source>
</evidence>
<feature type="region of interest" description="Disordered" evidence="1">
    <location>
        <begin position="687"/>
        <end position="764"/>
    </location>
</feature>
<feature type="region of interest" description="Disordered" evidence="1">
    <location>
        <begin position="1"/>
        <end position="23"/>
    </location>
</feature>
<dbReference type="Proteomes" id="UP000015241">
    <property type="component" value="Unassembled WGS sequence"/>
</dbReference>
<evidence type="ECO:0000313" key="3">
    <source>
        <dbReference type="Proteomes" id="UP000015241"/>
    </source>
</evidence>
<dbReference type="OrthoDB" id="3033167at2759"/>
<proteinExistence type="predicted"/>
<dbReference type="HOGENOM" id="CLU_370928_0_0_1"/>
<keyword evidence="3" id="KW-1185">Reference proteome</keyword>
<dbReference type="eggNOG" id="ENOG502RC23">
    <property type="taxonomic scope" value="Eukaryota"/>
</dbReference>
<evidence type="ECO:0000313" key="2">
    <source>
        <dbReference type="EMBL" id="EPT04928.1"/>
    </source>
</evidence>
<dbReference type="EMBL" id="KE504125">
    <property type="protein sequence ID" value="EPT04928.1"/>
    <property type="molecule type" value="Genomic_DNA"/>
</dbReference>
<feature type="compositionally biased region" description="Basic and acidic residues" evidence="1">
    <location>
        <begin position="727"/>
        <end position="747"/>
    </location>
</feature>
<accession>S8EL47</accession>
<reference evidence="2 3" key="1">
    <citation type="journal article" date="2012" name="Science">
        <title>The Paleozoic origin of enzymatic lignin decomposition reconstructed from 31 fungal genomes.</title>
        <authorList>
            <person name="Floudas D."/>
            <person name="Binder M."/>
            <person name="Riley R."/>
            <person name="Barry K."/>
            <person name="Blanchette R.A."/>
            <person name="Henrissat B."/>
            <person name="Martinez A.T."/>
            <person name="Otillar R."/>
            <person name="Spatafora J.W."/>
            <person name="Yadav J.S."/>
            <person name="Aerts A."/>
            <person name="Benoit I."/>
            <person name="Boyd A."/>
            <person name="Carlson A."/>
            <person name="Copeland A."/>
            <person name="Coutinho P.M."/>
            <person name="de Vries R.P."/>
            <person name="Ferreira P."/>
            <person name="Findley K."/>
            <person name="Foster B."/>
            <person name="Gaskell J."/>
            <person name="Glotzer D."/>
            <person name="Gorecki P."/>
            <person name="Heitman J."/>
            <person name="Hesse C."/>
            <person name="Hori C."/>
            <person name="Igarashi K."/>
            <person name="Jurgens J.A."/>
            <person name="Kallen N."/>
            <person name="Kersten P."/>
            <person name="Kohler A."/>
            <person name="Kuees U."/>
            <person name="Kumar T.K.A."/>
            <person name="Kuo A."/>
            <person name="LaButti K."/>
            <person name="Larrondo L.F."/>
            <person name="Lindquist E."/>
            <person name="Ling A."/>
            <person name="Lombard V."/>
            <person name="Lucas S."/>
            <person name="Lundell T."/>
            <person name="Martin R."/>
            <person name="McLaughlin D.J."/>
            <person name="Morgenstern I."/>
            <person name="Morin E."/>
            <person name="Murat C."/>
            <person name="Nagy L.G."/>
            <person name="Nolan M."/>
            <person name="Ohm R.A."/>
            <person name="Patyshakuliyeva A."/>
            <person name="Rokas A."/>
            <person name="Ruiz-Duenas F.J."/>
            <person name="Sabat G."/>
            <person name="Salamov A."/>
            <person name="Samejima M."/>
            <person name="Schmutz J."/>
            <person name="Slot J.C."/>
            <person name="St John F."/>
            <person name="Stenlid J."/>
            <person name="Sun H."/>
            <person name="Sun S."/>
            <person name="Syed K."/>
            <person name="Tsang A."/>
            <person name="Wiebenga A."/>
            <person name="Young D."/>
            <person name="Pisabarro A."/>
            <person name="Eastwood D.C."/>
            <person name="Martin F."/>
            <person name="Cullen D."/>
            <person name="Grigoriev I.V."/>
            <person name="Hibbett D.S."/>
        </authorList>
    </citation>
    <scope>NUCLEOTIDE SEQUENCE</scope>
    <source>
        <strain evidence="3">FP-58527</strain>
    </source>
</reference>
<feature type="compositionally biased region" description="Low complexity" evidence="1">
    <location>
        <begin position="59"/>
        <end position="82"/>
    </location>
</feature>
<dbReference type="InParanoid" id="S8EL47"/>
<feature type="region of interest" description="Disordered" evidence="1">
    <location>
        <begin position="58"/>
        <end position="83"/>
    </location>
</feature>
<organism evidence="2 3">
    <name type="scientific">Fomitopsis schrenkii</name>
    <name type="common">Brown rot fungus</name>
    <dbReference type="NCBI Taxonomy" id="2126942"/>
    <lineage>
        <taxon>Eukaryota</taxon>
        <taxon>Fungi</taxon>
        <taxon>Dikarya</taxon>
        <taxon>Basidiomycota</taxon>
        <taxon>Agaricomycotina</taxon>
        <taxon>Agaricomycetes</taxon>
        <taxon>Polyporales</taxon>
        <taxon>Fomitopsis</taxon>
    </lineage>
</organism>
<dbReference type="AlphaFoldDB" id="S8EL47"/>
<gene>
    <name evidence="2" type="ORF">FOMPIDRAFT_1045599</name>
</gene>